<feature type="domain" description="Era-type G" evidence="11">
    <location>
        <begin position="5"/>
        <end position="176"/>
    </location>
</feature>
<dbReference type="PROSITE" id="PS50823">
    <property type="entry name" value="KH_TYPE_2"/>
    <property type="match status" value="1"/>
</dbReference>
<reference evidence="12" key="2">
    <citation type="journal article" date="2024" name="Antonie Van Leeuwenhoek">
        <title>Roseihalotalea indica gen. nov., sp. nov., a halophilic Bacteroidetes from mesopelagic Southwest Indian Ocean with higher carbohydrate metabolic potential.</title>
        <authorList>
            <person name="Chen B."/>
            <person name="Zhang M."/>
            <person name="Lin D."/>
            <person name="Ye J."/>
            <person name="Tang K."/>
        </authorList>
    </citation>
    <scope>NUCLEOTIDE SEQUENCE</scope>
    <source>
        <strain evidence="12">TK19036</strain>
    </source>
</reference>
<dbReference type="PANTHER" id="PTHR42698">
    <property type="entry name" value="GTPASE ERA"/>
    <property type="match status" value="1"/>
</dbReference>
<dbReference type="NCBIfam" id="NF000908">
    <property type="entry name" value="PRK00089.1"/>
    <property type="match status" value="1"/>
</dbReference>
<dbReference type="Pfam" id="PF01926">
    <property type="entry name" value="MMR_HSR1"/>
    <property type="match status" value="1"/>
</dbReference>
<dbReference type="InterPro" id="IPR004044">
    <property type="entry name" value="KH_dom_type_2"/>
</dbReference>
<evidence type="ECO:0000256" key="7">
    <source>
        <dbReference type="HAMAP-Rule" id="MF_00367"/>
    </source>
</evidence>
<evidence type="ECO:0000256" key="3">
    <source>
        <dbReference type="ARBA" id="ARBA00022517"/>
    </source>
</evidence>
<keyword evidence="7" id="KW-1003">Cell membrane</keyword>
<keyword evidence="4 7" id="KW-0547">Nucleotide-binding</keyword>
<dbReference type="FunFam" id="3.30.300.20:FF:000003">
    <property type="entry name" value="GTPase Era"/>
    <property type="match status" value="1"/>
</dbReference>
<evidence type="ECO:0000259" key="11">
    <source>
        <dbReference type="PROSITE" id="PS51713"/>
    </source>
</evidence>
<dbReference type="CDD" id="cd04163">
    <property type="entry name" value="Era"/>
    <property type="match status" value="1"/>
</dbReference>
<feature type="domain" description="KH type-2" evidence="10">
    <location>
        <begin position="199"/>
        <end position="283"/>
    </location>
</feature>
<evidence type="ECO:0000256" key="9">
    <source>
        <dbReference type="RuleBase" id="RU003761"/>
    </source>
</evidence>
<keyword evidence="3 7" id="KW-0690">Ribosome biogenesis</keyword>
<dbReference type="InterPro" id="IPR005225">
    <property type="entry name" value="Small_GTP-bd"/>
</dbReference>
<accession>A0AA49GMJ3</accession>
<dbReference type="CDD" id="cd22534">
    <property type="entry name" value="KH-II_Era"/>
    <property type="match status" value="1"/>
</dbReference>
<evidence type="ECO:0000259" key="10">
    <source>
        <dbReference type="PROSITE" id="PS50823"/>
    </source>
</evidence>
<dbReference type="SUPFAM" id="SSF52540">
    <property type="entry name" value="P-loop containing nucleoside triphosphate hydrolases"/>
    <property type="match status" value="1"/>
</dbReference>
<feature type="region of interest" description="G3" evidence="8">
    <location>
        <begin position="65"/>
        <end position="68"/>
    </location>
</feature>
<feature type="region of interest" description="G2" evidence="8">
    <location>
        <begin position="39"/>
        <end position="43"/>
    </location>
</feature>
<feature type="region of interest" description="G4" evidence="8">
    <location>
        <begin position="126"/>
        <end position="129"/>
    </location>
</feature>
<dbReference type="GO" id="GO:0005829">
    <property type="term" value="C:cytosol"/>
    <property type="evidence" value="ECO:0007669"/>
    <property type="project" value="TreeGrafter"/>
</dbReference>
<comment type="subcellular location">
    <subcellularLocation>
        <location evidence="7">Cytoplasm</location>
    </subcellularLocation>
    <subcellularLocation>
        <location evidence="7">Cell membrane</location>
        <topology evidence="7">Peripheral membrane protein</topology>
    </subcellularLocation>
</comment>
<dbReference type="GO" id="GO:0070181">
    <property type="term" value="F:small ribosomal subunit rRNA binding"/>
    <property type="evidence" value="ECO:0007669"/>
    <property type="project" value="UniProtKB-UniRule"/>
</dbReference>
<gene>
    <name evidence="7 12" type="primary">era</name>
    <name evidence="12" type="ORF">K4G66_23390</name>
</gene>
<feature type="region of interest" description="G1" evidence="8">
    <location>
        <begin position="13"/>
        <end position="20"/>
    </location>
</feature>
<feature type="binding site" evidence="7">
    <location>
        <begin position="65"/>
        <end position="69"/>
    </location>
    <ligand>
        <name>GTP</name>
        <dbReference type="ChEBI" id="CHEBI:37565"/>
    </ligand>
</feature>
<evidence type="ECO:0000256" key="8">
    <source>
        <dbReference type="PROSITE-ProRule" id="PRU01050"/>
    </source>
</evidence>
<keyword evidence="7" id="KW-0472">Membrane</keyword>
<proteinExistence type="inferred from homology"/>
<keyword evidence="7" id="KW-0699">rRNA-binding</keyword>
<feature type="binding site" evidence="7">
    <location>
        <begin position="126"/>
        <end position="129"/>
    </location>
    <ligand>
        <name>GTP</name>
        <dbReference type="ChEBI" id="CHEBI:37565"/>
    </ligand>
</feature>
<dbReference type="AlphaFoldDB" id="A0AA49GMJ3"/>
<dbReference type="InterPro" id="IPR006073">
    <property type="entry name" value="GTP-bd"/>
</dbReference>
<feature type="binding site" evidence="7">
    <location>
        <begin position="13"/>
        <end position="20"/>
    </location>
    <ligand>
        <name>GTP</name>
        <dbReference type="ChEBI" id="CHEBI:37565"/>
    </ligand>
</feature>
<evidence type="ECO:0000256" key="1">
    <source>
        <dbReference type="ARBA" id="ARBA00007921"/>
    </source>
</evidence>
<evidence type="ECO:0000256" key="5">
    <source>
        <dbReference type="ARBA" id="ARBA00022884"/>
    </source>
</evidence>
<evidence type="ECO:0000313" key="12">
    <source>
        <dbReference type="EMBL" id="WKN35325.1"/>
    </source>
</evidence>
<reference evidence="12" key="1">
    <citation type="journal article" date="2023" name="Comput. Struct. Biotechnol. J.">
        <title>Discovery of a novel marine Bacteroidetes with a rich repertoire of carbohydrate-active enzymes.</title>
        <authorList>
            <person name="Chen B."/>
            <person name="Liu G."/>
            <person name="Chen Q."/>
            <person name="Wang H."/>
            <person name="Liu L."/>
            <person name="Tang K."/>
        </authorList>
    </citation>
    <scope>NUCLEOTIDE SEQUENCE</scope>
    <source>
        <strain evidence="12">TK19036</strain>
    </source>
</reference>
<dbReference type="NCBIfam" id="TIGR00231">
    <property type="entry name" value="small_GTP"/>
    <property type="match status" value="1"/>
</dbReference>
<name>A0AA49GMJ3_9BACT</name>
<dbReference type="InterPro" id="IPR027417">
    <property type="entry name" value="P-loop_NTPase"/>
</dbReference>
<dbReference type="NCBIfam" id="TIGR00436">
    <property type="entry name" value="era"/>
    <property type="match status" value="1"/>
</dbReference>
<keyword evidence="7" id="KW-0963">Cytoplasm</keyword>
<dbReference type="HAMAP" id="MF_00367">
    <property type="entry name" value="GTPase_Era"/>
    <property type="match status" value="1"/>
</dbReference>
<dbReference type="EMBL" id="CP120682">
    <property type="protein sequence ID" value="WKN35325.1"/>
    <property type="molecule type" value="Genomic_DNA"/>
</dbReference>
<dbReference type="GO" id="GO:0000028">
    <property type="term" value="P:ribosomal small subunit assembly"/>
    <property type="evidence" value="ECO:0007669"/>
    <property type="project" value="TreeGrafter"/>
</dbReference>
<dbReference type="GO" id="GO:0003924">
    <property type="term" value="F:GTPase activity"/>
    <property type="evidence" value="ECO:0007669"/>
    <property type="project" value="UniProtKB-UniRule"/>
</dbReference>
<evidence type="ECO:0000256" key="2">
    <source>
        <dbReference type="ARBA" id="ARBA00020484"/>
    </source>
</evidence>
<dbReference type="InterPro" id="IPR005662">
    <property type="entry name" value="GTPase_Era-like"/>
</dbReference>
<dbReference type="SUPFAM" id="SSF54814">
    <property type="entry name" value="Prokaryotic type KH domain (KH-domain type II)"/>
    <property type="match status" value="1"/>
</dbReference>
<dbReference type="Gene3D" id="3.40.50.300">
    <property type="entry name" value="P-loop containing nucleotide triphosphate hydrolases"/>
    <property type="match status" value="1"/>
</dbReference>
<dbReference type="Pfam" id="PF07650">
    <property type="entry name" value="KH_2"/>
    <property type="match status" value="1"/>
</dbReference>
<comment type="function">
    <text evidence="7">An essential GTPase that binds both GDP and GTP, with rapid nucleotide exchange. Plays a role in 16S rRNA processing and 30S ribosomal subunit biogenesis and possibly also in cell cycle regulation and energy metabolism.</text>
</comment>
<dbReference type="PROSITE" id="PS51713">
    <property type="entry name" value="G_ERA"/>
    <property type="match status" value="1"/>
</dbReference>
<sequence>MAVHRSGFVNIVGKPNVGKSTLMNVLVGERLSIITSKAQTTRHRIMGIVNGSLDGGDDFQIVYSDTPGMLKPQYELHQSMMRFVSTALEDADVILFVTDLFDKREDEDTALEKLANTDVPVILVLNKIDLAKGTQMQDKMDYWKEIIQPTEAIPVSALEKVNVGEVFQAILRYVPEHPPYFPKDEVTDKPERFFAAEIVREKIFLNYKQEVPYSSEVVVTEFKEDDKIIRMRCEIYVERQSQKGILIGKGGESLKKVGIQAREELEKFFGKQVHLEQFVKVAPNWRREQRRLRNFGY</sequence>
<feature type="region of interest" description="G5" evidence="8">
    <location>
        <begin position="155"/>
        <end position="157"/>
    </location>
</feature>
<dbReference type="InterPro" id="IPR009019">
    <property type="entry name" value="KH_sf_prok-type"/>
</dbReference>
<dbReference type="GO" id="GO:0005886">
    <property type="term" value="C:plasma membrane"/>
    <property type="evidence" value="ECO:0007669"/>
    <property type="project" value="UniProtKB-SubCell"/>
</dbReference>
<comment type="similarity">
    <text evidence="1 7 8 9">Belongs to the TRAFAC class TrmE-Era-EngA-EngB-Septin-like GTPase superfamily. Era GTPase family.</text>
</comment>
<dbReference type="GO" id="GO:0005525">
    <property type="term" value="F:GTP binding"/>
    <property type="evidence" value="ECO:0007669"/>
    <property type="project" value="UniProtKB-UniRule"/>
</dbReference>
<dbReference type="PANTHER" id="PTHR42698:SF1">
    <property type="entry name" value="GTPASE ERA, MITOCHONDRIAL"/>
    <property type="match status" value="1"/>
</dbReference>
<dbReference type="PRINTS" id="PR00449">
    <property type="entry name" value="RASTRNSFRMNG"/>
</dbReference>
<organism evidence="12">
    <name type="scientific">Roseihalotalea indica</name>
    <dbReference type="NCBI Taxonomy" id="2867963"/>
    <lineage>
        <taxon>Bacteria</taxon>
        <taxon>Pseudomonadati</taxon>
        <taxon>Bacteroidota</taxon>
        <taxon>Cytophagia</taxon>
        <taxon>Cytophagales</taxon>
        <taxon>Catalimonadaceae</taxon>
        <taxon>Roseihalotalea</taxon>
    </lineage>
</organism>
<keyword evidence="5 7" id="KW-0694">RNA-binding</keyword>
<comment type="subunit">
    <text evidence="7">Monomer.</text>
</comment>
<evidence type="ECO:0000256" key="6">
    <source>
        <dbReference type="ARBA" id="ARBA00023134"/>
    </source>
</evidence>
<dbReference type="GO" id="GO:0043024">
    <property type="term" value="F:ribosomal small subunit binding"/>
    <property type="evidence" value="ECO:0007669"/>
    <property type="project" value="TreeGrafter"/>
</dbReference>
<dbReference type="InterPro" id="IPR030388">
    <property type="entry name" value="G_ERA_dom"/>
</dbReference>
<dbReference type="InterPro" id="IPR015946">
    <property type="entry name" value="KH_dom-like_a/b"/>
</dbReference>
<dbReference type="Gene3D" id="3.30.300.20">
    <property type="match status" value="1"/>
</dbReference>
<keyword evidence="6 7" id="KW-0342">GTP-binding</keyword>
<evidence type="ECO:0000256" key="4">
    <source>
        <dbReference type="ARBA" id="ARBA00022741"/>
    </source>
</evidence>
<protein>
    <recommendedName>
        <fullName evidence="2 7">GTPase Era</fullName>
    </recommendedName>
</protein>